<dbReference type="EMBL" id="AP035768">
    <property type="protein sequence ID" value="BFO20600.1"/>
    <property type="molecule type" value="Genomic_DNA"/>
</dbReference>
<reference evidence="2" key="2">
    <citation type="submission" date="2024-07" db="EMBL/GenBank/DDBJ databases">
        <title>Streptomyces haneummycinica sp. nov., a new antibiotic-producing actinobacterium isolated from marine sediment.</title>
        <authorList>
            <person name="Uemura M."/>
            <person name="Hamada M."/>
            <person name="Hirano S."/>
            <person name="Kobayashi K."/>
            <person name="Ohshiro T."/>
            <person name="Kobayashi T."/>
            <person name="Terahara T."/>
        </authorList>
    </citation>
    <scope>NUCLEOTIDE SEQUENCE</scope>
    <source>
        <strain evidence="2">KM77-8</strain>
    </source>
</reference>
<name>A0AAT9HSV7_9ACTN</name>
<evidence type="ECO:0000256" key="1">
    <source>
        <dbReference type="SAM" id="MobiDB-lite"/>
    </source>
</evidence>
<sequence length="147" mass="15731">MDEPTAALDARAEVEVFDRIRALADSGQTVVLITHRLASVRHADLVHVLDQGKLVESGAPDELLAAGGLYAELYALQADQFSAPLAPPAGRCRPRGRADPRGRSRGDVTLAAVRADDHQEHVGREVHDNFGGQALLAACVGELLRRP</sequence>
<dbReference type="PANTHER" id="PTHR43394">
    <property type="entry name" value="ATP-DEPENDENT PERMEASE MDL1, MITOCHONDRIAL"/>
    <property type="match status" value="1"/>
</dbReference>
<protein>
    <recommendedName>
        <fullName evidence="3">ABC transporter ATP-binding protein</fullName>
    </recommendedName>
</protein>
<dbReference type="PANTHER" id="PTHR43394:SF1">
    <property type="entry name" value="ATP-BINDING CASSETTE SUB-FAMILY B MEMBER 10, MITOCHONDRIAL"/>
    <property type="match status" value="1"/>
</dbReference>
<dbReference type="InterPro" id="IPR039421">
    <property type="entry name" value="Type_1_exporter"/>
</dbReference>
<dbReference type="GO" id="GO:0015421">
    <property type="term" value="F:ABC-type oligopeptide transporter activity"/>
    <property type="evidence" value="ECO:0007669"/>
    <property type="project" value="TreeGrafter"/>
</dbReference>
<dbReference type="InterPro" id="IPR027417">
    <property type="entry name" value="P-loop_NTPase"/>
</dbReference>
<dbReference type="Gene3D" id="3.40.50.300">
    <property type="entry name" value="P-loop containing nucleotide triphosphate hydrolases"/>
    <property type="match status" value="1"/>
</dbReference>
<dbReference type="AlphaFoldDB" id="A0AAT9HSV7"/>
<reference evidence="2" key="1">
    <citation type="submission" date="2024-06" db="EMBL/GenBank/DDBJ databases">
        <authorList>
            <consortium name="consrtm"/>
            <person name="Uemura M."/>
            <person name="Terahara T."/>
        </authorList>
    </citation>
    <scope>NUCLEOTIDE SEQUENCE</scope>
    <source>
        <strain evidence="2">KM77-8</strain>
    </source>
</reference>
<feature type="region of interest" description="Disordered" evidence="1">
    <location>
        <begin position="86"/>
        <end position="107"/>
    </location>
</feature>
<dbReference type="SUPFAM" id="SSF52540">
    <property type="entry name" value="P-loop containing nucleoside triphosphate hydrolases"/>
    <property type="match status" value="1"/>
</dbReference>
<organism evidence="2">
    <name type="scientific">Streptomyces haneummycinicus</name>
    <dbReference type="NCBI Taxonomy" id="3074435"/>
    <lineage>
        <taxon>Bacteria</taxon>
        <taxon>Bacillati</taxon>
        <taxon>Actinomycetota</taxon>
        <taxon>Actinomycetes</taxon>
        <taxon>Kitasatosporales</taxon>
        <taxon>Streptomycetaceae</taxon>
        <taxon>Streptomyces</taxon>
    </lineage>
</organism>
<gene>
    <name evidence="2" type="ORF">SHKM778_69880</name>
</gene>
<feature type="compositionally biased region" description="Basic and acidic residues" evidence="1">
    <location>
        <begin position="96"/>
        <end position="106"/>
    </location>
</feature>
<evidence type="ECO:0000313" key="2">
    <source>
        <dbReference type="EMBL" id="BFO20600.1"/>
    </source>
</evidence>
<accession>A0AAT9HSV7</accession>
<evidence type="ECO:0008006" key="3">
    <source>
        <dbReference type="Google" id="ProtNLM"/>
    </source>
</evidence>
<proteinExistence type="predicted"/>